<dbReference type="GO" id="GO:0005509">
    <property type="term" value="F:calcium ion binding"/>
    <property type="evidence" value="ECO:0007669"/>
    <property type="project" value="InterPro"/>
</dbReference>
<sequence>MNELEFLLHERIQSNGLNPLRQLFLANDPTGRGTVSREALNIILTKFLGRFISSTQFGHLLNRLNIKEKSLISFETFAKEFVKKEHGDDHTWMDPIKRNNETIKKNTVQADLTLKKLVKDRYDMAGGEFVRKEYLMKTLGTENASGAEEQRRLLLSALSRVSSSAFRESQPKNVFKIPKAARGLSDAQKDRSLSISFEKWIKAKLEEGFQDMISEFQRFDIKNTGKVSREDFLKVLEKFHLPLKKEQLNLFLVRCSLEETSPDVSYVDFLHHFQDRTHKGMTQKILSDPHHRFNLAERVSRYSTVSALEAKLLNFLQGDFLSLLKDFQKVDTQKTETLSQELFRMCIETRLSMKMTDEEFEHFMEKVPTDRNGNVLYMDFLARFTSSKNTKSVFRDNASIMTDLSKKYIKPDKNKDALELRRSNDQLNKIIKDLLKSRFQEVEAAFNDLDVMNTRRLTPEMMYQLLKCFDIHPSISKQEVRNLWKTMITNQDDTLDFLHFVRHFRFSLMSACYPNAKRAPPVKGDSDFLIRSRKLNSDTEIMVEYLRAKVELLLDELWNKFQELDFTNSGTVTKDEFKDVLTELCPELTDFQCNVIATKFNDGENRVSYVNFLQPFEDRRRTFRSHKILTQTSQITPLYNEVTQKGLSGLTLKIRQKMGGDWKTLQNACKKLDTHGSGFLLLPEFRAVLKLCNIVLNEDEIYQIMSHFDKQMVGKIEYAKFINDTLKEK</sequence>
<keyword evidence="6" id="KW-1185">Reference proteome</keyword>
<keyword evidence="3" id="KW-0106">Calcium</keyword>
<dbReference type="Proteomes" id="UP000886611">
    <property type="component" value="Unassembled WGS sequence"/>
</dbReference>
<dbReference type="InterPro" id="IPR015070">
    <property type="entry name" value="EF_hand_DJBP"/>
</dbReference>
<evidence type="ECO:0000256" key="3">
    <source>
        <dbReference type="ARBA" id="ARBA00022837"/>
    </source>
</evidence>
<feature type="domain" description="EF-hand" evidence="4">
    <location>
        <begin position="552"/>
        <end position="587"/>
    </location>
</feature>
<evidence type="ECO:0000313" key="5">
    <source>
        <dbReference type="EMBL" id="KAG2463249.1"/>
    </source>
</evidence>
<dbReference type="AlphaFoldDB" id="A0A8X7X8R6"/>
<dbReference type="PROSITE" id="PS50222">
    <property type="entry name" value="EF_HAND_2"/>
    <property type="match status" value="2"/>
</dbReference>
<feature type="non-terminal residue" evidence="5">
    <location>
        <position position="1"/>
    </location>
</feature>
<keyword evidence="1" id="KW-0597">Phosphoprotein</keyword>
<keyword evidence="2" id="KW-0677">Repeat</keyword>
<feature type="domain" description="EF-hand" evidence="4">
    <location>
        <begin position="207"/>
        <end position="242"/>
    </location>
</feature>
<gene>
    <name evidence="5" type="primary">Efcab6_0</name>
    <name evidence="5" type="ORF">GTO96_0001726</name>
</gene>
<accession>A0A8X7X8R6</accession>
<proteinExistence type="predicted"/>
<dbReference type="Pfam" id="PF08976">
    <property type="entry name" value="EF-hand_11"/>
    <property type="match status" value="1"/>
</dbReference>
<organism evidence="5 6">
    <name type="scientific">Polypterus senegalus</name>
    <name type="common">Senegal bichir</name>
    <dbReference type="NCBI Taxonomy" id="55291"/>
    <lineage>
        <taxon>Eukaryota</taxon>
        <taxon>Metazoa</taxon>
        <taxon>Chordata</taxon>
        <taxon>Craniata</taxon>
        <taxon>Vertebrata</taxon>
        <taxon>Euteleostomi</taxon>
        <taxon>Actinopterygii</taxon>
        <taxon>Polypteriformes</taxon>
        <taxon>Polypteridae</taxon>
        <taxon>Polypterus</taxon>
    </lineage>
</organism>
<dbReference type="Gene3D" id="1.10.238.10">
    <property type="entry name" value="EF-hand"/>
    <property type="match status" value="5"/>
</dbReference>
<dbReference type="SUPFAM" id="SSF47473">
    <property type="entry name" value="EF-hand"/>
    <property type="match status" value="4"/>
</dbReference>
<evidence type="ECO:0000256" key="2">
    <source>
        <dbReference type="ARBA" id="ARBA00022737"/>
    </source>
</evidence>
<name>A0A8X7X8R6_POLSE</name>
<dbReference type="InterPro" id="IPR011992">
    <property type="entry name" value="EF-hand-dom_pair"/>
</dbReference>
<evidence type="ECO:0000313" key="6">
    <source>
        <dbReference type="Proteomes" id="UP000886611"/>
    </source>
</evidence>
<protein>
    <submittedName>
        <fullName evidence="5">EFCB6 protein</fullName>
    </submittedName>
</protein>
<evidence type="ECO:0000256" key="1">
    <source>
        <dbReference type="ARBA" id="ARBA00022553"/>
    </source>
</evidence>
<dbReference type="SMART" id="SM00054">
    <property type="entry name" value="EFh"/>
    <property type="match status" value="4"/>
</dbReference>
<evidence type="ECO:0000259" key="4">
    <source>
        <dbReference type="PROSITE" id="PS50222"/>
    </source>
</evidence>
<dbReference type="PANTHER" id="PTHR20875:SF8">
    <property type="entry name" value="EF-HAND CALCIUM-BINDING DOMAIN-CONTAINING PROTEIN 6-LIKE"/>
    <property type="match status" value="1"/>
</dbReference>
<dbReference type="EMBL" id="JAATIS010004040">
    <property type="protein sequence ID" value="KAG2463249.1"/>
    <property type="molecule type" value="Genomic_DNA"/>
</dbReference>
<feature type="non-terminal residue" evidence="5">
    <location>
        <position position="729"/>
    </location>
</feature>
<reference evidence="5 6" key="1">
    <citation type="journal article" date="2021" name="Cell">
        <title>Tracing the genetic footprints of vertebrate landing in non-teleost ray-finned fishes.</title>
        <authorList>
            <person name="Bi X."/>
            <person name="Wang K."/>
            <person name="Yang L."/>
            <person name="Pan H."/>
            <person name="Jiang H."/>
            <person name="Wei Q."/>
            <person name="Fang M."/>
            <person name="Yu H."/>
            <person name="Zhu C."/>
            <person name="Cai Y."/>
            <person name="He Y."/>
            <person name="Gan X."/>
            <person name="Zeng H."/>
            <person name="Yu D."/>
            <person name="Zhu Y."/>
            <person name="Jiang H."/>
            <person name="Qiu Q."/>
            <person name="Yang H."/>
            <person name="Zhang Y.E."/>
            <person name="Wang W."/>
            <person name="Zhu M."/>
            <person name="He S."/>
            <person name="Zhang G."/>
        </authorList>
    </citation>
    <scope>NUCLEOTIDE SEQUENCE [LARGE SCALE GENOMIC DNA]</scope>
    <source>
        <strain evidence="5">Bchr_013</strain>
    </source>
</reference>
<dbReference type="InterPro" id="IPR002048">
    <property type="entry name" value="EF_hand_dom"/>
</dbReference>
<dbReference type="PANTHER" id="PTHR20875">
    <property type="entry name" value="EF-HAND CALCIUM-BINDING DOMAIN-CONTAINING PROTEIN 6-RELATED"/>
    <property type="match status" value="1"/>
</dbReference>
<comment type="caution">
    <text evidence="5">The sequence shown here is derived from an EMBL/GenBank/DDBJ whole genome shotgun (WGS) entry which is preliminary data.</text>
</comment>
<dbReference type="InterPro" id="IPR052603">
    <property type="entry name" value="EFCB6"/>
</dbReference>